<dbReference type="Proteomes" id="UP001564408">
    <property type="component" value="Unassembled WGS sequence"/>
</dbReference>
<protein>
    <submittedName>
        <fullName evidence="7">Molybdopterin-dependent oxidoreductase</fullName>
    </submittedName>
</protein>
<dbReference type="PROSITE" id="PS51318">
    <property type="entry name" value="TAT"/>
    <property type="match status" value="1"/>
</dbReference>
<organism evidence="7 8">
    <name type="scientific">Thioalkalicoccus limnaeus</name>
    <dbReference type="NCBI Taxonomy" id="120681"/>
    <lineage>
        <taxon>Bacteria</taxon>
        <taxon>Pseudomonadati</taxon>
        <taxon>Pseudomonadota</taxon>
        <taxon>Gammaproteobacteria</taxon>
        <taxon>Chromatiales</taxon>
        <taxon>Chromatiaceae</taxon>
        <taxon>Thioalkalicoccus</taxon>
    </lineage>
</organism>
<dbReference type="InterPro" id="IPR009010">
    <property type="entry name" value="Asp_de-COase-like_dom_sf"/>
</dbReference>
<dbReference type="PANTHER" id="PTHR43742:SF6">
    <property type="entry name" value="OXIDOREDUCTASE YYAE-RELATED"/>
    <property type="match status" value="1"/>
</dbReference>
<dbReference type="InterPro" id="IPR050612">
    <property type="entry name" value="Prok_Mopterin_Oxidored"/>
</dbReference>
<evidence type="ECO:0000256" key="5">
    <source>
        <dbReference type="ARBA" id="ARBA00023014"/>
    </source>
</evidence>
<evidence type="ECO:0000313" key="8">
    <source>
        <dbReference type="Proteomes" id="UP001564408"/>
    </source>
</evidence>
<dbReference type="RefSeq" id="WP_369668118.1">
    <property type="nucleotide sequence ID" value="NZ_JBDKXB010000027.1"/>
</dbReference>
<keyword evidence="2" id="KW-0500">Molybdenum</keyword>
<comment type="caution">
    <text evidence="7">The sequence shown here is derived from an EMBL/GenBank/DDBJ whole genome shotgun (WGS) entry which is preliminary data.</text>
</comment>
<evidence type="ECO:0000256" key="1">
    <source>
        <dbReference type="ARBA" id="ARBA00001942"/>
    </source>
</evidence>
<evidence type="ECO:0000313" key="7">
    <source>
        <dbReference type="EMBL" id="MEY6433731.1"/>
    </source>
</evidence>
<dbReference type="Gene3D" id="3.40.228.10">
    <property type="entry name" value="Dimethylsulfoxide Reductase, domain 2"/>
    <property type="match status" value="1"/>
</dbReference>
<sequence>MTDRSDEFSTSRRRFLRMAGVAGFGALAAPDQLLAQFRYLAPVRVDNPLAAYPNRGWEQIYRDIYRSDGSFVFTCAPNDTHNCLLRAFHKNKILTRIEPTYGYSKATDLAGNRASSRWDPRCCQKGLVLTRRLYSDRRVKGALVRRGFKDWVDSGFPRDAHTGMPPREFFHRGRDSWVKIPHAEAAKYHARALRNIAETYSGEEGRRRLEAQGYHPFMIEAMEGAGTRTFKMRGGMAKLGATRILGAFRVGNGMALLDHHVRGVAPEQAKGSGAWDSYSFHTDLPPGHTMVCGDQTNDFELHDAEHAELIIVWGMNWICTKMPDSHWLTEARLKGAKTVAVTVEYSATANKCDEVLVIRPGTDPALALGMAGVIMREGVYDADFVRRYTDLPALVRMDTLDRLSARDLFAGHLDRKPDNATHLLGADEVAPPVHQQQGRYIPHDLKDAFADFVVWDKKSGGPVAVGTDQLGDHFDALGIDVALEGSFQVSTVDGKTLEVRPVFDLTRRYIDDNLMPAQVEAVTWAPREAVENLARDVASHAGKTLIPCGMGPNQFWNNDNKDRAIFLLLALTGSIGRHGGNIGSYAGNYRVTLFSGAGQWTSEDPFAVQLDPDGEVSTRSTIRYESMHYWANGERIMEAGDKTITSGGHVPTPTKAIWQINSNSSLGNQKGHYDLVNNTLPRCDLVVYNDWWWTGSCEYSDIVYGVDSWMEFKYPDMTASNTNPFLQVFPATPLRRTHDTVHDMETYMLVGRALAEETGDRRFRDLWHFVERNRVDVYLQRILDHSANLRGYRFHNLNGLAREGIPALVNNRTYPRVFSYEQVHESKPWYTRTGRLEFYRPEPEFIEAGENLVVYREPSDSTFYEPCAILARAHPAIRPRRPADWGIAVDDRGHQTRQMRNILLDGETLLQTRHPLLDQGFRYVFHTPKYRHGAHTTPIDTDYMMMLFGPFGDIYRRDKRTPGASELYLDINPTDAKELGVADGDYVWIDGDPQELPFRGWQQAGREGDYKVARLMARARYYPGTPRGITRMWFNGYMATPGSVMGHETREDGLAKNPETNYQSMFRYGGHQSLTRTWLKPTHQTNTLVWRRLFSHVQGQGFAADVHCVTGAPREAMAKITLAEPGGIGGEGVWRPVTLGLRPSAESDALKRYLRGDYLTTADKTPS</sequence>
<evidence type="ECO:0000256" key="3">
    <source>
        <dbReference type="ARBA" id="ARBA00022723"/>
    </source>
</evidence>
<dbReference type="SUPFAM" id="SSF53706">
    <property type="entry name" value="Formate dehydrogenase/DMSO reductase, domains 1-3"/>
    <property type="match status" value="1"/>
</dbReference>
<dbReference type="Gene3D" id="3.40.50.12440">
    <property type="match status" value="2"/>
</dbReference>
<evidence type="ECO:0000259" key="6">
    <source>
        <dbReference type="Pfam" id="PF00384"/>
    </source>
</evidence>
<reference evidence="7 8" key="1">
    <citation type="submission" date="2024-05" db="EMBL/GenBank/DDBJ databases">
        <title>Genome Sequence and Characterization of the New Strain Purple Sulfur Bacterium of Genus Thioalkalicoccus.</title>
        <authorList>
            <person name="Bryantseva I.A."/>
            <person name="Kyndt J.A."/>
            <person name="Imhoff J.F."/>
        </authorList>
    </citation>
    <scope>NUCLEOTIDE SEQUENCE [LARGE SCALE GENOMIC DNA]</scope>
    <source>
        <strain evidence="7 8">Um2</strain>
    </source>
</reference>
<dbReference type="PANTHER" id="PTHR43742">
    <property type="entry name" value="TRIMETHYLAMINE-N-OXIDE REDUCTASE"/>
    <property type="match status" value="1"/>
</dbReference>
<keyword evidence="4" id="KW-0408">Iron</keyword>
<dbReference type="EMBL" id="JBDKXB010000027">
    <property type="protein sequence ID" value="MEY6433731.1"/>
    <property type="molecule type" value="Genomic_DNA"/>
</dbReference>
<dbReference type="Pfam" id="PF00384">
    <property type="entry name" value="Molybdopterin"/>
    <property type="match status" value="1"/>
</dbReference>
<dbReference type="SUPFAM" id="SSF50692">
    <property type="entry name" value="ADC-like"/>
    <property type="match status" value="1"/>
</dbReference>
<keyword evidence="8" id="KW-1185">Reference proteome</keyword>
<keyword evidence="5" id="KW-0411">Iron-sulfur</keyword>
<feature type="domain" description="Molybdopterin oxidoreductase" evidence="6">
    <location>
        <begin position="280"/>
        <end position="704"/>
    </location>
</feature>
<dbReference type="InterPro" id="IPR006656">
    <property type="entry name" value="Mopterin_OxRdtase"/>
</dbReference>
<dbReference type="InterPro" id="IPR006311">
    <property type="entry name" value="TAT_signal"/>
</dbReference>
<comment type="cofactor">
    <cofactor evidence="1">
        <name>Mo-bis(molybdopterin guanine dinucleotide)</name>
        <dbReference type="ChEBI" id="CHEBI:60539"/>
    </cofactor>
</comment>
<evidence type="ECO:0000256" key="2">
    <source>
        <dbReference type="ARBA" id="ARBA00022505"/>
    </source>
</evidence>
<proteinExistence type="predicted"/>
<gene>
    <name evidence="7" type="ORF">ABC977_15105</name>
</gene>
<evidence type="ECO:0000256" key="4">
    <source>
        <dbReference type="ARBA" id="ARBA00023004"/>
    </source>
</evidence>
<dbReference type="Gene3D" id="3.40.50.740">
    <property type="match status" value="1"/>
</dbReference>
<name>A0ABV4BGS4_9GAMM</name>
<keyword evidence="3" id="KW-0479">Metal-binding</keyword>
<accession>A0ABV4BGS4</accession>
<dbReference type="Gene3D" id="2.40.40.20">
    <property type="match status" value="1"/>
</dbReference>